<gene>
    <name evidence="2" type="ORF">MKK02DRAFT_40160</name>
</gene>
<name>A0AA38HDV1_9TREE</name>
<dbReference type="GeneID" id="77730188"/>
<evidence type="ECO:0000313" key="3">
    <source>
        <dbReference type="Proteomes" id="UP001164286"/>
    </source>
</evidence>
<feature type="region of interest" description="Disordered" evidence="1">
    <location>
        <begin position="130"/>
        <end position="400"/>
    </location>
</feature>
<dbReference type="EMBL" id="JAKWFO010000001">
    <property type="protein sequence ID" value="KAI9639833.1"/>
    <property type="molecule type" value="Genomic_DNA"/>
</dbReference>
<sequence>METPNTRSRRKRELNDEDEGGTVRWMQDTKMKRMMMADKPIPIPSPTQRPVFRTTTRDSSEPNAAGPSTRPARKRPFRAQRSLPSQLSNLASPADRAAAQRSASMPNKEAGDGGVLDDLLDRAFKTFSVQLQPKVATGGRRSLPNPGQPGEARSGAFERQLSGGSGSSSSASASALGSGSGSRIPPAPVQMARTRSPEEVARPAIVPTRKVLNEQPIKANNTRPRPAPPPSTKPTPFPHPQQHALAPTTKSPPTGATPGKRPTLSQTARTGPRVGLSSRPAHITSNPKLSTTTTSTTSRPLAPTRSGFKPPFLQQPAIRCSPRGQAKFAVPAPQQTPSKTRAGAAVLARSNLAPPLQADEPTRNAPSSDSAGDESFDSFDGMFQAGGEDVEALMRATDGR</sequence>
<proteinExistence type="predicted"/>
<comment type="caution">
    <text evidence="2">The sequence shown here is derived from an EMBL/GenBank/DDBJ whole genome shotgun (WGS) entry which is preliminary data.</text>
</comment>
<accession>A0AA38HDV1</accession>
<feature type="region of interest" description="Disordered" evidence="1">
    <location>
        <begin position="1"/>
        <end position="115"/>
    </location>
</feature>
<protein>
    <submittedName>
        <fullName evidence="2">Uncharacterized protein</fullName>
    </submittedName>
</protein>
<evidence type="ECO:0000256" key="1">
    <source>
        <dbReference type="SAM" id="MobiDB-lite"/>
    </source>
</evidence>
<organism evidence="2 3">
    <name type="scientific">Dioszegia hungarica</name>
    <dbReference type="NCBI Taxonomy" id="4972"/>
    <lineage>
        <taxon>Eukaryota</taxon>
        <taxon>Fungi</taxon>
        <taxon>Dikarya</taxon>
        <taxon>Basidiomycota</taxon>
        <taxon>Agaricomycotina</taxon>
        <taxon>Tremellomycetes</taxon>
        <taxon>Tremellales</taxon>
        <taxon>Bulleribasidiaceae</taxon>
        <taxon>Dioszegia</taxon>
    </lineage>
</organism>
<evidence type="ECO:0000313" key="2">
    <source>
        <dbReference type="EMBL" id="KAI9639833.1"/>
    </source>
</evidence>
<keyword evidence="3" id="KW-1185">Reference proteome</keyword>
<dbReference type="RefSeq" id="XP_052949610.1">
    <property type="nucleotide sequence ID" value="XM_053090983.1"/>
</dbReference>
<reference evidence="2" key="1">
    <citation type="journal article" date="2022" name="G3 (Bethesda)">
        <title>High quality genome of the basidiomycete yeast Dioszegia hungarica PDD-24b-2 isolated from cloud water.</title>
        <authorList>
            <person name="Jarrige D."/>
            <person name="Haridas S."/>
            <person name="Bleykasten-Grosshans C."/>
            <person name="Joly M."/>
            <person name="Nadalig T."/>
            <person name="Sancelme M."/>
            <person name="Vuilleumier S."/>
            <person name="Grigoriev I.V."/>
            <person name="Amato P."/>
            <person name="Bringel F."/>
        </authorList>
    </citation>
    <scope>NUCLEOTIDE SEQUENCE</scope>
    <source>
        <strain evidence="2">PDD-24b-2</strain>
    </source>
</reference>
<feature type="compositionally biased region" description="Low complexity" evidence="1">
    <location>
        <begin position="167"/>
        <end position="177"/>
    </location>
</feature>
<dbReference type="AlphaFoldDB" id="A0AA38HDV1"/>
<feature type="compositionally biased region" description="Polar residues" evidence="1">
    <location>
        <begin position="82"/>
        <end position="91"/>
    </location>
</feature>
<dbReference type="Proteomes" id="UP001164286">
    <property type="component" value="Unassembled WGS sequence"/>
</dbReference>
<feature type="compositionally biased region" description="Pro residues" evidence="1">
    <location>
        <begin position="225"/>
        <end position="239"/>
    </location>
</feature>